<organism evidence="1 2">
    <name type="scientific">Salinibacter ruber</name>
    <dbReference type="NCBI Taxonomy" id="146919"/>
    <lineage>
        <taxon>Bacteria</taxon>
        <taxon>Pseudomonadati</taxon>
        <taxon>Rhodothermota</taxon>
        <taxon>Rhodothermia</taxon>
        <taxon>Rhodothermales</taxon>
        <taxon>Salinibacteraceae</taxon>
        <taxon>Salinibacter</taxon>
    </lineage>
</organism>
<dbReference type="EMBL" id="JANUAE010000001">
    <property type="protein sequence ID" value="MCS3708618.1"/>
    <property type="molecule type" value="Genomic_DNA"/>
</dbReference>
<dbReference type="Proteomes" id="UP001155057">
    <property type="component" value="Unassembled WGS sequence"/>
</dbReference>
<accession>A0A9X2QA93</accession>
<evidence type="ECO:0000313" key="2">
    <source>
        <dbReference type="Proteomes" id="UP001155057"/>
    </source>
</evidence>
<dbReference type="AlphaFoldDB" id="A0A9X2QA93"/>
<proteinExistence type="predicted"/>
<sequence>MERTLDFPSIRSDRSPERTYGWFGGWRRLDREQERRVDSSETMVRFAMLRIALHRLD</sequence>
<protein>
    <submittedName>
        <fullName evidence="1">Uncharacterized protein</fullName>
    </submittedName>
</protein>
<reference evidence="1" key="1">
    <citation type="submission" date="2022-08" db="EMBL/GenBank/DDBJ databases">
        <title>Genomic Encyclopedia of Type Strains, Phase V (KMG-V): Genome sequencing to study the core and pangenomes of soil and plant-associated prokaryotes.</title>
        <authorList>
            <person name="Whitman W."/>
        </authorList>
    </citation>
    <scope>NUCLEOTIDE SEQUENCE</scope>
    <source>
        <strain evidence="1">SP3049</strain>
    </source>
</reference>
<dbReference type="RefSeq" id="WP_259123206.1">
    <property type="nucleotide sequence ID" value="NZ_JANUAE010000001.1"/>
</dbReference>
<gene>
    <name evidence="1" type="ORF">GGP61_000205</name>
</gene>
<evidence type="ECO:0000313" key="1">
    <source>
        <dbReference type="EMBL" id="MCS3708618.1"/>
    </source>
</evidence>
<comment type="caution">
    <text evidence="1">The sequence shown here is derived from an EMBL/GenBank/DDBJ whole genome shotgun (WGS) entry which is preliminary data.</text>
</comment>
<name>A0A9X2QA93_9BACT</name>